<accession>A0A3S3ZNY1</accession>
<evidence type="ECO:0000259" key="2">
    <source>
        <dbReference type="Pfam" id="PF13349"/>
    </source>
</evidence>
<comment type="caution">
    <text evidence="3">The sequence shown here is derived from an EMBL/GenBank/DDBJ whole genome shotgun (WGS) entry which is preliminary data.</text>
</comment>
<sequence>MALEQWMIRVGETRVIDLAVVRSLKVSLIGGQIDIIGHDEPGARVEVHSVTQRDLKIAIDGDRLEIDHPQLRWDNVVDLLGAFGRNSAKASISVLVPRTVALTLGSVSADALVTGLSNDIRLSTVSGELQTDGLEGDLVLHSVSGELSAQNHSGPVSVDSVSGDITLSGMLDRIKVDTVSGDVFADVDGRCNRIRVNSVSGSLTARIDRALGAAYTVNTVSGTLQLDGQVIRGMRGRGYQDTIPGDGGAAVEVLANTVSGNVSVIRRDARAGNPRTGATHGANTDGWGSPDAAPGEDDVR</sequence>
<proteinExistence type="predicted"/>
<dbReference type="OrthoDB" id="3232569at2"/>
<keyword evidence="4" id="KW-1185">Reference proteome</keyword>
<reference evidence="3 4" key="1">
    <citation type="submission" date="2018-12" db="EMBL/GenBank/DDBJ databases">
        <authorList>
            <person name="Li F."/>
        </authorList>
    </citation>
    <scope>NUCLEOTIDE SEQUENCE [LARGE SCALE GENOMIC DNA]</scope>
    <source>
        <strain evidence="3 4">8H24J-4-2</strain>
    </source>
</reference>
<dbReference type="InterPro" id="IPR025164">
    <property type="entry name" value="Toastrack_DUF4097"/>
</dbReference>
<dbReference type="Pfam" id="PF13349">
    <property type="entry name" value="DUF4097"/>
    <property type="match status" value="1"/>
</dbReference>
<name>A0A3S3ZNY1_9MICO</name>
<gene>
    <name evidence="3" type="ORF">ELQ92_12200</name>
</gene>
<protein>
    <recommendedName>
        <fullName evidence="2">DUF4097 domain-containing protein</fullName>
    </recommendedName>
</protein>
<dbReference type="EMBL" id="RZNC01000004">
    <property type="protein sequence ID" value="RWZ59585.1"/>
    <property type="molecule type" value="Genomic_DNA"/>
</dbReference>
<feature type="region of interest" description="Disordered" evidence="1">
    <location>
        <begin position="266"/>
        <end position="300"/>
    </location>
</feature>
<dbReference type="RefSeq" id="WP_128499366.1">
    <property type="nucleotide sequence ID" value="NZ_RZNC01000004.1"/>
</dbReference>
<dbReference type="AlphaFoldDB" id="A0A3S3ZNY1"/>
<feature type="domain" description="DUF4097" evidence="2">
    <location>
        <begin position="59"/>
        <end position="264"/>
    </location>
</feature>
<evidence type="ECO:0000313" key="3">
    <source>
        <dbReference type="EMBL" id="RWZ59585.1"/>
    </source>
</evidence>
<dbReference type="Proteomes" id="UP000288603">
    <property type="component" value="Unassembled WGS sequence"/>
</dbReference>
<evidence type="ECO:0000313" key="4">
    <source>
        <dbReference type="Proteomes" id="UP000288603"/>
    </source>
</evidence>
<evidence type="ECO:0000256" key="1">
    <source>
        <dbReference type="SAM" id="MobiDB-lite"/>
    </source>
</evidence>
<organism evidence="3 4">
    <name type="scientific">Labedella populi</name>
    <dbReference type="NCBI Taxonomy" id="2498850"/>
    <lineage>
        <taxon>Bacteria</taxon>
        <taxon>Bacillati</taxon>
        <taxon>Actinomycetota</taxon>
        <taxon>Actinomycetes</taxon>
        <taxon>Micrococcales</taxon>
        <taxon>Microbacteriaceae</taxon>
        <taxon>Labedella</taxon>
    </lineage>
</organism>